<evidence type="ECO:0000256" key="2">
    <source>
        <dbReference type="ARBA" id="ARBA00022723"/>
    </source>
</evidence>
<evidence type="ECO:0000256" key="6">
    <source>
        <dbReference type="ARBA" id="ARBA00023015"/>
    </source>
</evidence>
<evidence type="ECO:0000313" key="12">
    <source>
        <dbReference type="Proteomes" id="UP000008820"/>
    </source>
</evidence>
<organism evidence="11 12">
    <name type="scientific">Aedes aegypti</name>
    <name type="common">Yellowfever mosquito</name>
    <name type="synonym">Culex aegypti</name>
    <dbReference type="NCBI Taxonomy" id="7159"/>
    <lineage>
        <taxon>Eukaryota</taxon>
        <taxon>Metazoa</taxon>
        <taxon>Ecdysozoa</taxon>
        <taxon>Arthropoda</taxon>
        <taxon>Hexapoda</taxon>
        <taxon>Insecta</taxon>
        <taxon>Pterygota</taxon>
        <taxon>Neoptera</taxon>
        <taxon>Endopterygota</taxon>
        <taxon>Diptera</taxon>
        <taxon>Nematocera</taxon>
        <taxon>Culicoidea</taxon>
        <taxon>Culicidae</taxon>
        <taxon>Culicinae</taxon>
        <taxon>Aedini</taxon>
        <taxon>Aedes</taxon>
        <taxon>Stegomyia</taxon>
    </lineage>
</organism>
<keyword evidence="5" id="KW-0862">Zinc</keyword>
<comment type="subcellular location">
    <subcellularLocation>
        <location evidence="1">Nucleus</location>
    </subcellularLocation>
</comment>
<keyword evidence="8" id="KW-0539">Nucleus</keyword>
<dbReference type="AlphaFoldDB" id="A0A903VRZ0"/>
<reference evidence="11" key="2">
    <citation type="submission" date="2022-10" db="UniProtKB">
        <authorList>
            <consortium name="EnsemblMetazoa"/>
        </authorList>
    </citation>
    <scope>IDENTIFICATION</scope>
    <source>
        <strain evidence="11">LVP_AGWG</strain>
    </source>
</reference>
<dbReference type="PANTHER" id="PTHR47772:SF13">
    <property type="entry name" value="GASTRULA ZINC FINGER PROTEIN XLCGF49.1-LIKE-RELATED"/>
    <property type="match status" value="1"/>
</dbReference>
<dbReference type="GO" id="GO:0006355">
    <property type="term" value="P:regulation of DNA-templated transcription"/>
    <property type="evidence" value="ECO:0007669"/>
    <property type="project" value="UniProtKB-ARBA"/>
</dbReference>
<keyword evidence="7" id="KW-0804">Transcription</keyword>
<dbReference type="Proteomes" id="UP000008820">
    <property type="component" value="Unassembled WGS sequence"/>
</dbReference>
<protein>
    <recommendedName>
        <fullName evidence="10">C2H2-type domain-containing protein</fullName>
    </recommendedName>
</protein>
<dbReference type="Gene3D" id="3.30.160.60">
    <property type="entry name" value="Classic Zinc Finger"/>
    <property type="match status" value="2"/>
</dbReference>
<feature type="domain" description="C2H2-type" evidence="10">
    <location>
        <begin position="22"/>
        <end position="49"/>
    </location>
</feature>
<dbReference type="PROSITE" id="PS00028">
    <property type="entry name" value="ZINC_FINGER_C2H2_1"/>
    <property type="match status" value="1"/>
</dbReference>
<dbReference type="InterPro" id="IPR036236">
    <property type="entry name" value="Znf_C2H2_sf"/>
</dbReference>
<reference evidence="12" key="1">
    <citation type="submission" date="2017-06" db="EMBL/GenBank/DDBJ databases">
        <title>Aedes aegypti genome working group (AGWG) sequencing and assembly.</title>
        <authorList>
            <consortium name="Aedes aegypti Genome Working Group (AGWG)"/>
            <person name="Matthews B.J."/>
        </authorList>
    </citation>
    <scope>NUCLEOTIDE SEQUENCE [LARGE SCALE GENOMIC DNA]</scope>
    <source>
        <strain evidence="12">LVP_AGWG</strain>
    </source>
</reference>
<evidence type="ECO:0000256" key="3">
    <source>
        <dbReference type="ARBA" id="ARBA00022737"/>
    </source>
</evidence>
<dbReference type="SUPFAM" id="SSF57667">
    <property type="entry name" value="beta-beta-alpha zinc fingers"/>
    <property type="match status" value="2"/>
</dbReference>
<keyword evidence="12" id="KW-1185">Reference proteome</keyword>
<dbReference type="PANTHER" id="PTHR47772">
    <property type="entry name" value="ZINC FINGER PROTEIN 200"/>
    <property type="match status" value="1"/>
</dbReference>
<evidence type="ECO:0000256" key="9">
    <source>
        <dbReference type="PROSITE-ProRule" id="PRU00042"/>
    </source>
</evidence>
<dbReference type="PROSITE" id="PS50157">
    <property type="entry name" value="ZINC_FINGER_C2H2_2"/>
    <property type="match status" value="1"/>
</dbReference>
<dbReference type="InterPro" id="IPR013087">
    <property type="entry name" value="Znf_C2H2_type"/>
</dbReference>
<dbReference type="InterPro" id="IPR050636">
    <property type="entry name" value="C2H2-ZF_domain-containing"/>
</dbReference>
<dbReference type="OrthoDB" id="40579at2759"/>
<accession>A0A903VRZ0</accession>
<evidence type="ECO:0000256" key="7">
    <source>
        <dbReference type="ARBA" id="ARBA00023163"/>
    </source>
</evidence>
<gene>
    <name evidence="11" type="primary">110680943</name>
</gene>
<dbReference type="FunFam" id="3.30.160.60:FF:002343">
    <property type="entry name" value="Zinc finger protein 33A"/>
    <property type="match status" value="1"/>
</dbReference>
<dbReference type="GO" id="GO:0005634">
    <property type="term" value="C:nucleus"/>
    <property type="evidence" value="ECO:0007669"/>
    <property type="project" value="UniProtKB-SubCell"/>
</dbReference>
<evidence type="ECO:0000256" key="5">
    <source>
        <dbReference type="ARBA" id="ARBA00022833"/>
    </source>
</evidence>
<keyword evidence="2" id="KW-0479">Metal-binding</keyword>
<dbReference type="SMART" id="SM00355">
    <property type="entry name" value="ZnF_C2H2"/>
    <property type="match status" value="1"/>
</dbReference>
<name>A0A903VRZ0_AEDAE</name>
<evidence type="ECO:0000256" key="8">
    <source>
        <dbReference type="ARBA" id="ARBA00023242"/>
    </source>
</evidence>
<dbReference type="GO" id="GO:0008270">
    <property type="term" value="F:zinc ion binding"/>
    <property type="evidence" value="ECO:0007669"/>
    <property type="project" value="UniProtKB-KW"/>
</dbReference>
<evidence type="ECO:0000259" key="10">
    <source>
        <dbReference type="PROSITE" id="PS50157"/>
    </source>
</evidence>
<dbReference type="EnsemblMetazoa" id="AAEL026644-RA">
    <property type="protein sequence ID" value="AAEL026644-PA"/>
    <property type="gene ID" value="AAEL026644"/>
</dbReference>
<evidence type="ECO:0000256" key="4">
    <source>
        <dbReference type="ARBA" id="ARBA00022771"/>
    </source>
</evidence>
<evidence type="ECO:0000256" key="1">
    <source>
        <dbReference type="ARBA" id="ARBA00004123"/>
    </source>
</evidence>
<keyword evidence="3" id="KW-0677">Repeat</keyword>
<keyword evidence="4 9" id="KW-0863">Zinc-finger</keyword>
<keyword evidence="6" id="KW-0805">Transcription regulation</keyword>
<proteinExistence type="predicted"/>
<dbReference type="Pfam" id="PF00096">
    <property type="entry name" value="zf-C2H2"/>
    <property type="match status" value="1"/>
</dbReference>
<sequence>MRFHIRGNLTAHERTHIGAKPYLCPHCGKGFAERGNLKSHIRYHTGNGRTHAPSARSIFGTHYSRTVHLRSHSNERPFRCTDCDKDSTRPVS</sequence>
<evidence type="ECO:0000313" key="11">
    <source>
        <dbReference type="EnsemblMetazoa" id="AAEL026644-PA"/>
    </source>
</evidence>